<dbReference type="EMBL" id="ASPP01015899">
    <property type="protein sequence ID" value="ETO17845.1"/>
    <property type="molecule type" value="Genomic_DNA"/>
</dbReference>
<dbReference type="SUPFAM" id="SSF50978">
    <property type="entry name" value="WD40 repeat-like"/>
    <property type="match status" value="1"/>
</dbReference>
<dbReference type="InterPro" id="IPR015943">
    <property type="entry name" value="WD40/YVTN_repeat-like_dom_sf"/>
</dbReference>
<protein>
    <submittedName>
        <fullName evidence="3">Uncharacterized protein</fullName>
    </submittedName>
</protein>
<evidence type="ECO:0000256" key="2">
    <source>
        <dbReference type="SAM" id="SignalP"/>
    </source>
</evidence>
<sequence length="218" mass="23607">NVYVLVLLMIAHKGEILAMSASPTRYIVATSATDKTVRLWQIYPDALDAESGAGNDTPLSAVDLAIPTSIGGDALEKKKKTSSKCCQPFSRSSIDSKVNALCFSPCGKYLAAGANYCDTPDGYVVIWGFGNDSFEGYVVHAFRSRPTVRFASVRALCFGMDGRDGSAHYSHLLFAGDVNGVVWCFNTDTQQLIGKILHHKDVIYGIGCGNNGWFDIYV</sequence>
<comment type="caution">
    <text evidence="3">The sequence shown here is derived from an EMBL/GenBank/DDBJ whole genome shotgun (WGS) entry which is preliminary data.</text>
</comment>
<dbReference type="PROSITE" id="PS50294">
    <property type="entry name" value="WD_REPEATS_REGION"/>
    <property type="match status" value="1"/>
</dbReference>
<keyword evidence="4" id="KW-1185">Reference proteome</keyword>
<accession>X6MXP4</accession>
<feature type="non-terminal residue" evidence="3">
    <location>
        <position position="218"/>
    </location>
</feature>
<keyword evidence="1" id="KW-0853">WD repeat</keyword>
<dbReference type="AlphaFoldDB" id="X6MXP4"/>
<gene>
    <name evidence="3" type="ORF">RFI_19465</name>
</gene>
<dbReference type="InterPro" id="IPR001680">
    <property type="entry name" value="WD40_rpt"/>
</dbReference>
<feature type="non-terminal residue" evidence="3">
    <location>
        <position position="1"/>
    </location>
</feature>
<organism evidence="3 4">
    <name type="scientific">Reticulomyxa filosa</name>
    <dbReference type="NCBI Taxonomy" id="46433"/>
    <lineage>
        <taxon>Eukaryota</taxon>
        <taxon>Sar</taxon>
        <taxon>Rhizaria</taxon>
        <taxon>Retaria</taxon>
        <taxon>Foraminifera</taxon>
        <taxon>Monothalamids</taxon>
        <taxon>Reticulomyxidae</taxon>
        <taxon>Reticulomyxa</taxon>
    </lineage>
</organism>
<dbReference type="Gene3D" id="2.130.10.10">
    <property type="entry name" value="YVTN repeat-like/Quinoprotein amine dehydrogenase"/>
    <property type="match status" value="2"/>
</dbReference>
<feature type="repeat" description="WD" evidence="1">
    <location>
        <begin position="9"/>
        <end position="42"/>
    </location>
</feature>
<feature type="signal peptide" evidence="2">
    <location>
        <begin position="1"/>
        <end position="18"/>
    </location>
</feature>
<dbReference type="Proteomes" id="UP000023152">
    <property type="component" value="Unassembled WGS sequence"/>
</dbReference>
<dbReference type="InterPro" id="IPR036322">
    <property type="entry name" value="WD40_repeat_dom_sf"/>
</dbReference>
<evidence type="ECO:0000313" key="4">
    <source>
        <dbReference type="Proteomes" id="UP000023152"/>
    </source>
</evidence>
<feature type="chain" id="PRO_5004976002" evidence="2">
    <location>
        <begin position="19"/>
        <end position="218"/>
    </location>
</feature>
<reference evidence="3 4" key="1">
    <citation type="journal article" date="2013" name="Curr. Biol.">
        <title>The Genome of the Foraminiferan Reticulomyxa filosa.</title>
        <authorList>
            <person name="Glockner G."/>
            <person name="Hulsmann N."/>
            <person name="Schleicher M."/>
            <person name="Noegel A.A."/>
            <person name="Eichinger L."/>
            <person name="Gallinger C."/>
            <person name="Pawlowski J."/>
            <person name="Sierra R."/>
            <person name="Euteneuer U."/>
            <person name="Pillet L."/>
            <person name="Moustafa A."/>
            <person name="Platzer M."/>
            <person name="Groth M."/>
            <person name="Szafranski K."/>
            <person name="Schliwa M."/>
        </authorList>
    </citation>
    <scope>NUCLEOTIDE SEQUENCE [LARGE SCALE GENOMIC DNA]</scope>
</reference>
<name>X6MXP4_RETFI</name>
<evidence type="ECO:0000313" key="3">
    <source>
        <dbReference type="EMBL" id="ETO17845.1"/>
    </source>
</evidence>
<dbReference type="Pfam" id="PF00400">
    <property type="entry name" value="WD40"/>
    <property type="match status" value="2"/>
</dbReference>
<evidence type="ECO:0000256" key="1">
    <source>
        <dbReference type="PROSITE-ProRule" id="PRU00221"/>
    </source>
</evidence>
<dbReference type="SMART" id="SM00320">
    <property type="entry name" value="WD40"/>
    <property type="match status" value="3"/>
</dbReference>
<dbReference type="PROSITE" id="PS50082">
    <property type="entry name" value="WD_REPEATS_2"/>
    <property type="match status" value="1"/>
</dbReference>
<proteinExistence type="predicted"/>
<keyword evidence="2" id="KW-0732">Signal</keyword>